<comment type="caution">
    <text evidence="1">The sequence shown here is derived from an EMBL/GenBank/DDBJ whole genome shotgun (WGS) entry which is preliminary data.</text>
</comment>
<protein>
    <submittedName>
        <fullName evidence="1">Uncharacterized protein</fullName>
    </submittedName>
</protein>
<gene>
    <name evidence="1" type="ORF">ACH5RR_024084</name>
</gene>
<dbReference type="Proteomes" id="UP001630127">
    <property type="component" value="Unassembled WGS sequence"/>
</dbReference>
<proteinExistence type="predicted"/>
<name>A0ABD2ZCG4_9GENT</name>
<organism evidence="1 2">
    <name type="scientific">Cinchona calisaya</name>
    <dbReference type="NCBI Taxonomy" id="153742"/>
    <lineage>
        <taxon>Eukaryota</taxon>
        <taxon>Viridiplantae</taxon>
        <taxon>Streptophyta</taxon>
        <taxon>Embryophyta</taxon>
        <taxon>Tracheophyta</taxon>
        <taxon>Spermatophyta</taxon>
        <taxon>Magnoliopsida</taxon>
        <taxon>eudicotyledons</taxon>
        <taxon>Gunneridae</taxon>
        <taxon>Pentapetalae</taxon>
        <taxon>asterids</taxon>
        <taxon>lamiids</taxon>
        <taxon>Gentianales</taxon>
        <taxon>Rubiaceae</taxon>
        <taxon>Cinchonoideae</taxon>
        <taxon>Cinchoneae</taxon>
        <taxon>Cinchona</taxon>
    </lineage>
</organism>
<dbReference type="AlphaFoldDB" id="A0ABD2ZCG4"/>
<keyword evidence="2" id="KW-1185">Reference proteome</keyword>
<sequence>MLRSTLKVGVQFTETDRHFNWAQISLRLALYGVRLLCSGIIAVLKAQCVDRDFHRLLFFDNPRDFQCIPCEQMIHLFEHFIFCFIIAQGQFAELYKPRQPNINLPNLNWKKGKN</sequence>
<reference evidence="1 2" key="1">
    <citation type="submission" date="2024-11" db="EMBL/GenBank/DDBJ databases">
        <title>A near-complete genome assembly of Cinchona calisaya.</title>
        <authorList>
            <person name="Lian D.C."/>
            <person name="Zhao X.W."/>
            <person name="Wei L."/>
        </authorList>
    </citation>
    <scope>NUCLEOTIDE SEQUENCE [LARGE SCALE GENOMIC DNA]</scope>
    <source>
        <tissue evidence="1">Nenye</tissue>
    </source>
</reference>
<dbReference type="EMBL" id="JBJUIK010000010">
    <property type="protein sequence ID" value="KAL3517182.1"/>
    <property type="molecule type" value="Genomic_DNA"/>
</dbReference>
<accession>A0ABD2ZCG4</accession>
<evidence type="ECO:0000313" key="2">
    <source>
        <dbReference type="Proteomes" id="UP001630127"/>
    </source>
</evidence>
<evidence type="ECO:0000313" key="1">
    <source>
        <dbReference type="EMBL" id="KAL3517182.1"/>
    </source>
</evidence>